<evidence type="ECO:0000313" key="4">
    <source>
        <dbReference type="EMBL" id="CAF3540635.1"/>
    </source>
</evidence>
<dbReference type="InterPro" id="IPR013766">
    <property type="entry name" value="Thioredoxin_domain"/>
</dbReference>
<dbReference type="Proteomes" id="UP000663889">
    <property type="component" value="Unassembled WGS sequence"/>
</dbReference>
<evidence type="ECO:0000313" key="5">
    <source>
        <dbReference type="Proteomes" id="UP000663889"/>
    </source>
</evidence>
<dbReference type="AlphaFoldDB" id="A0A815AXM4"/>
<dbReference type="EMBL" id="CAJOBE010000018">
    <property type="protein sequence ID" value="CAF3540635.1"/>
    <property type="molecule type" value="Genomic_DNA"/>
</dbReference>
<dbReference type="PROSITE" id="PS51352">
    <property type="entry name" value="THIOREDOXIN_2"/>
    <property type="match status" value="1"/>
</dbReference>
<feature type="domain" description="Thioredoxin" evidence="2">
    <location>
        <begin position="28"/>
        <end position="150"/>
    </location>
</feature>
<dbReference type="PRINTS" id="PR00421">
    <property type="entry name" value="THIOREDOXIN"/>
</dbReference>
<reference evidence="3" key="1">
    <citation type="submission" date="2021-02" db="EMBL/GenBank/DDBJ databases">
        <authorList>
            <person name="Nowell W R."/>
        </authorList>
    </citation>
    <scope>NUCLEOTIDE SEQUENCE</scope>
</reference>
<dbReference type="CDD" id="cd02947">
    <property type="entry name" value="TRX_family"/>
    <property type="match status" value="1"/>
</dbReference>
<dbReference type="Proteomes" id="UP000663874">
    <property type="component" value="Unassembled WGS sequence"/>
</dbReference>
<comment type="similarity">
    <text evidence="1">Belongs to the thioredoxin family.</text>
</comment>
<dbReference type="Gene3D" id="3.40.30.10">
    <property type="entry name" value="Glutaredoxin"/>
    <property type="match status" value="1"/>
</dbReference>
<evidence type="ECO:0000259" key="2">
    <source>
        <dbReference type="PROSITE" id="PS51352"/>
    </source>
</evidence>
<accession>A0A815AXM4</accession>
<dbReference type="SUPFAM" id="SSF52833">
    <property type="entry name" value="Thioredoxin-like"/>
    <property type="match status" value="1"/>
</dbReference>
<dbReference type="PANTHER" id="PTHR43601:SF3">
    <property type="entry name" value="THIOREDOXIN, MITOCHONDRIAL"/>
    <property type="match status" value="1"/>
</dbReference>
<dbReference type="GO" id="GO:0045454">
    <property type="term" value="P:cell redox homeostasis"/>
    <property type="evidence" value="ECO:0007669"/>
    <property type="project" value="TreeGrafter"/>
</dbReference>
<comment type="caution">
    <text evidence="3">The sequence shown here is derived from an EMBL/GenBank/DDBJ whole genome shotgun (WGS) entry which is preliminary data.</text>
</comment>
<evidence type="ECO:0000313" key="3">
    <source>
        <dbReference type="EMBL" id="CAF1261523.1"/>
    </source>
</evidence>
<sequence>MSIYCLQLIKYNVQKLSIRNTYRQFHISILCLSKDIFHVQDEADFQKQVLDSKKPFLVNFQASWCGPCRILEPRLEKLITNYNKDVKTSSDDQYITLAKVDIDKFGELSSKYNVQAVPTVLAIKNGKEIGRFTGLIDEDRIETILDQLNR</sequence>
<dbReference type="PANTHER" id="PTHR43601">
    <property type="entry name" value="THIOREDOXIN, MITOCHONDRIAL"/>
    <property type="match status" value="1"/>
</dbReference>
<gene>
    <name evidence="4" type="ORF">FNK824_LOCUS445</name>
    <name evidence="3" type="ORF">SEV965_LOCUS24267</name>
</gene>
<proteinExistence type="inferred from homology"/>
<organism evidence="3 5">
    <name type="scientific">Rotaria sordida</name>
    <dbReference type="NCBI Taxonomy" id="392033"/>
    <lineage>
        <taxon>Eukaryota</taxon>
        <taxon>Metazoa</taxon>
        <taxon>Spiralia</taxon>
        <taxon>Gnathifera</taxon>
        <taxon>Rotifera</taxon>
        <taxon>Eurotatoria</taxon>
        <taxon>Bdelloidea</taxon>
        <taxon>Philodinida</taxon>
        <taxon>Philodinidae</taxon>
        <taxon>Rotaria</taxon>
    </lineage>
</organism>
<dbReference type="InterPro" id="IPR036249">
    <property type="entry name" value="Thioredoxin-like_sf"/>
</dbReference>
<dbReference type="Pfam" id="PF00085">
    <property type="entry name" value="Thioredoxin"/>
    <property type="match status" value="1"/>
</dbReference>
<evidence type="ECO:0000256" key="1">
    <source>
        <dbReference type="ARBA" id="ARBA00008987"/>
    </source>
</evidence>
<protein>
    <recommendedName>
        <fullName evidence="2">Thioredoxin domain-containing protein</fullName>
    </recommendedName>
</protein>
<dbReference type="GO" id="GO:0005739">
    <property type="term" value="C:mitochondrion"/>
    <property type="evidence" value="ECO:0007669"/>
    <property type="project" value="TreeGrafter"/>
</dbReference>
<name>A0A815AXM4_9BILA</name>
<dbReference type="EMBL" id="CAJNOU010001862">
    <property type="protein sequence ID" value="CAF1261523.1"/>
    <property type="molecule type" value="Genomic_DNA"/>
</dbReference>